<protein>
    <submittedName>
        <fullName evidence="7">3D-(3,5/4)-trihydroxycyclohexane-1,2-dione hydrolase</fullName>
    </submittedName>
</protein>
<accession>A0AAJ4WCD4</accession>
<keyword evidence="7" id="KW-0378">Hydrolase</keyword>
<dbReference type="NCBIfam" id="TIGR04377">
    <property type="entry name" value="myo_inos_iolD"/>
    <property type="match status" value="1"/>
</dbReference>
<dbReference type="PANTHER" id="PTHR18968">
    <property type="entry name" value="THIAMINE PYROPHOSPHATE ENZYMES"/>
    <property type="match status" value="1"/>
</dbReference>
<proteinExistence type="inferred from homology"/>
<dbReference type="RefSeq" id="WP_074823897.1">
    <property type="nucleotide sequence ID" value="NZ_FOLW01000009.1"/>
</dbReference>
<comment type="similarity">
    <text evidence="1 3">Belongs to the TPP enzyme family.</text>
</comment>
<evidence type="ECO:0000313" key="7">
    <source>
        <dbReference type="EMBL" id="SFD18221.1"/>
    </source>
</evidence>
<organism evidence="7 8">
    <name type="scientific">Pragia fontium DSM 5563 = ATCC 49100</name>
    <dbReference type="NCBI Taxonomy" id="1122977"/>
    <lineage>
        <taxon>Bacteria</taxon>
        <taxon>Pseudomonadati</taxon>
        <taxon>Pseudomonadota</taxon>
        <taxon>Gammaproteobacteria</taxon>
        <taxon>Enterobacterales</taxon>
        <taxon>Budviciaceae</taxon>
        <taxon>Pragia</taxon>
    </lineage>
</organism>
<keyword evidence="2 3" id="KW-0786">Thiamine pyrophosphate</keyword>
<evidence type="ECO:0000259" key="6">
    <source>
        <dbReference type="Pfam" id="PF02776"/>
    </source>
</evidence>
<dbReference type="InterPro" id="IPR012000">
    <property type="entry name" value="Thiamin_PyroP_enz_cen_dom"/>
</dbReference>
<dbReference type="InterPro" id="IPR012001">
    <property type="entry name" value="Thiamin_PyroP_enz_TPP-bd_dom"/>
</dbReference>
<dbReference type="Pfam" id="PF00205">
    <property type="entry name" value="TPP_enzyme_M"/>
    <property type="match status" value="1"/>
</dbReference>
<evidence type="ECO:0000256" key="1">
    <source>
        <dbReference type="ARBA" id="ARBA00007812"/>
    </source>
</evidence>
<dbReference type="InterPro" id="IPR000399">
    <property type="entry name" value="TPP-bd_CS"/>
</dbReference>
<dbReference type="EMBL" id="FOLW01000009">
    <property type="protein sequence ID" value="SFD18221.1"/>
    <property type="molecule type" value="Genomic_DNA"/>
</dbReference>
<dbReference type="GO" id="GO:0003984">
    <property type="term" value="F:acetolactate synthase activity"/>
    <property type="evidence" value="ECO:0007669"/>
    <property type="project" value="TreeGrafter"/>
</dbReference>
<dbReference type="InterPro" id="IPR045229">
    <property type="entry name" value="TPP_enz"/>
</dbReference>
<evidence type="ECO:0000313" key="8">
    <source>
        <dbReference type="Proteomes" id="UP000226420"/>
    </source>
</evidence>
<evidence type="ECO:0000256" key="3">
    <source>
        <dbReference type="RuleBase" id="RU362132"/>
    </source>
</evidence>
<dbReference type="Gene3D" id="3.40.50.1220">
    <property type="entry name" value="TPP-binding domain"/>
    <property type="match status" value="1"/>
</dbReference>
<dbReference type="Pfam" id="PF02776">
    <property type="entry name" value="TPP_enzyme_N"/>
    <property type="match status" value="1"/>
</dbReference>
<dbReference type="GO" id="GO:0005948">
    <property type="term" value="C:acetolactate synthase complex"/>
    <property type="evidence" value="ECO:0007669"/>
    <property type="project" value="TreeGrafter"/>
</dbReference>
<dbReference type="CDD" id="cd07035">
    <property type="entry name" value="TPP_PYR_POX_like"/>
    <property type="match status" value="1"/>
</dbReference>
<feature type="domain" description="Thiamine pyrophosphate enzyme central" evidence="4">
    <location>
        <begin position="219"/>
        <end position="353"/>
    </location>
</feature>
<dbReference type="InterPro" id="IPR029035">
    <property type="entry name" value="DHS-like_NAD/FAD-binding_dom"/>
</dbReference>
<dbReference type="PANTHER" id="PTHR18968:SF9">
    <property type="entry name" value="3D-(3,5_4)-TRIHYDROXYCYCLOHEXANE-1,2-DIONE HYDROLASE"/>
    <property type="match status" value="1"/>
</dbReference>
<dbReference type="GO" id="GO:0000287">
    <property type="term" value="F:magnesium ion binding"/>
    <property type="evidence" value="ECO:0007669"/>
    <property type="project" value="InterPro"/>
</dbReference>
<dbReference type="GO" id="GO:0050660">
    <property type="term" value="F:flavin adenine dinucleotide binding"/>
    <property type="evidence" value="ECO:0007669"/>
    <property type="project" value="TreeGrafter"/>
</dbReference>
<dbReference type="Pfam" id="PF02775">
    <property type="entry name" value="TPP_enzyme_C"/>
    <property type="match status" value="1"/>
</dbReference>
<sequence length="644" mass="70581">MMTQRMTTAQALVAFLNQQYVSVDGKEQPFIQGVMTIFGHGNVVGLGQALEQNPGHLIVHQGCNEQGMAHIAIGFAKQHKRKKIYAVTSSVGPGAANMITAAATATANRIPLLLLPGDVYACRQPDPVLQQVEQYYDSSISTNDCFKPVSRYWDRITRPEQLMSAAINAMRVLTDPADTGAVTLCLPQDVQGEVWDFPESFFAKRVHRIERRPASEAMLDDAINLISRKKRPLLICGGGVRYSEAHEAFRQFAEQFNIPFAETQAGKSAVIAEHPLNCGGIGVTGCLSANQLAKEADLIIGVGTRFTDFTTASKSLFQHPDVEFLTLNVAPFDACKLDAVPVVADAKSALQALSQRLAAQSYRSQWQTEIEQARRDWHQERQRLFAISDAPGLVPEISGHLDDKLDEYRHTLQTHLTQTEALGLLDAHLESNAIVVGASGSLPGDLQRLWNPREPDTYHLEYGYSCMGYEVAAAVGAKLASPKQPVYSLVGDGAYMMLHSELQTAVQEGIKVIILLFDNAGFGCINNLQMSQGMGSFGTENRHRNPSTGLMNGPLVKVDFAKNAESYGCKAWRANDKDSLLAALAAAQACPEPALIDIKVLPKTMTHGYDAWWRTGTAQLADKPEIEQAAKEIQRMVKTQARQY</sequence>
<dbReference type="InterPro" id="IPR011766">
    <property type="entry name" value="TPP_enzyme_TPP-bd"/>
</dbReference>
<dbReference type="Proteomes" id="UP000226420">
    <property type="component" value="Unassembled WGS sequence"/>
</dbReference>
<name>A0AAJ4WCD4_9GAMM</name>
<dbReference type="InterPro" id="IPR029061">
    <property type="entry name" value="THDP-binding"/>
</dbReference>
<dbReference type="GO" id="GO:0009097">
    <property type="term" value="P:isoleucine biosynthetic process"/>
    <property type="evidence" value="ECO:0007669"/>
    <property type="project" value="TreeGrafter"/>
</dbReference>
<evidence type="ECO:0000259" key="4">
    <source>
        <dbReference type="Pfam" id="PF00205"/>
    </source>
</evidence>
<dbReference type="GO" id="GO:0016823">
    <property type="term" value="F:hydrolase activity, acting on acid carbon-carbon bonds, in ketonic substances"/>
    <property type="evidence" value="ECO:0007669"/>
    <property type="project" value="InterPro"/>
</dbReference>
<comment type="caution">
    <text evidence="7">The sequence shown here is derived from an EMBL/GenBank/DDBJ whole genome shotgun (WGS) entry which is preliminary data.</text>
</comment>
<dbReference type="GO" id="GO:0019310">
    <property type="term" value="P:inositol catabolic process"/>
    <property type="evidence" value="ECO:0007669"/>
    <property type="project" value="InterPro"/>
</dbReference>
<dbReference type="SUPFAM" id="SSF52467">
    <property type="entry name" value="DHS-like NAD/FAD-binding domain"/>
    <property type="match status" value="1"/>
</dbReference>
<dbReference type="AlphaFoldDB" id="A0AAJ4WCD4"/>
<gene>
    <name evidence="7" type="ORF">SAMN02745723_10995</name>
</gene>
<dbReference type="SUPFAM" id="SSF52518">
    <property type="entry name" value="Thiamin diphosphate-binding fold (THDP-binding)"/>
    <property type="match status" value="2"/>
</dbReference>
<evidence type="ECO:0000256" key="2">
    <source>
        <dbReference type="ARBA" id="ARBA00023052"/>
    </source>
</evidence>
<dbReference type="Gene3D" id="3.40.50.970">
    <property type="match status" value="2"/>
</dbReference>
<dbReference type="GO" id="GO:0030976">
    <property type="term" value="F:thiamine pyrophosphate binding"/>
    <property type="evidence" value="ECO:0007669"/>
    <property type="project" value="InterPro"/>
</dbReference>
<feature type="domain" description="Thiamine pyrophosphate enzyme TPP-binding" evidence="5">
    <location>
        <begin position="440"/>
        <end position="598"/>
    </location>
</feature>
<dbReference type="GO" id="GO:0009099">
    <property type="term" value="P:L-valine biosynthetic process"/>
    <property type="evidence" value="ECO:0007669"/>
    <property type="project" value="TreeGrafter"/>
</dbReference>
<reference evidence="7 8" key="1">
    <citation type="submission" date="2016-10" db="EMBL/GenBank/DDBJ databases">
        <authorList>
            <person name="Varghese N."/>
            <person name="Submissions S."/>
        </authorList>
    </citation>
    <scope>NUCLEOTIDE SEQUENCE [LARGE SCALE GENOMIC DNA]</scope>
    <source>
        <strain evidence="7 8">DSM 5563</strain>
    </source>
</reference>
<dbReference type="PROSITE" id="PS00187">
    <property type="entry name" value="TPP_ENZYMES"/>
    <property type="match status" value="1"/>
</dbReference>
<feature type="domain" description="Thiamine pyrophosphate enzyme N-terminal TPP-binding" evidence="6">
    <location>
        <begin position="33"/>
        <end position="130"/>
    </location>
</feature>
<dbReference type="InterPro" id="IPR030817">
    <property type="entry name" value="Myo_inos_IolD"/>
</dbReference>
<evidence type="ECO:0000259" key="5">
    <source>
        <dbReference type="Pfam" id="PF02775"/>
    </source>
</evidence>